<dbReference type="InterPro" id="IPR008030">
    <property type="entry name" value="NmrA-like"/>
</dbReference>
<proteinExistence type="predicted"/>
<feature type="domain" description="NmrA-like" evidence="1">
    <location>
        <begin position="2"/>
        <end position="231"/>
    </location>
</feature>
<accession>A0A1Z5IM50</accession>
<dbReference type="InterPro" id="IPR051604">
    <property type="entry name" value="Ergot_Alk_Oxidoreductase"/>
</dbReference>
<evidence type="ECO:0000313" key="3">
    <source>
        <dbReference type="EMBL" id="GAX05836.1"/>
    </source>
</evidence>
<organism evidence="2 5">
    <name type="scientific">Secundilactobacillus pentosiphilus</name>
    <dbReference type="NCBI Taxonomy" id="1714682"/>
    <lineage>
        <taxon>Bacteria</taxon>
        <taxon>Bacillati</taxon>
        <taxon>Bacillota</taxon>
        <taxon>Bacilli</taxon>
        <taxon>Lactobacillales</taxon>
        <taxon>Lactobacillaceae</taxon>
        <taxon>Secundilactobacillus</taxon>
    </lineage>
</organism>
<dbReference type="Proteomes" id="UP000198414">
    <property type="component" value="Unassembled WGS sequence"/>
</dbReference>
<sequence length="297" mass="34359">MLLITSACGSVGRQIVPYLAQHGVDIRAVDINPKVADYQSKGVKETMVIDATKADQVEKAMKGVDQVVYIPTLFSFQEYVMGKIAIDAAIKEGVKQFIDISVLFPNLDTKLHHMMKKKVEHYLLYRGFESHMLWTVLQPSGYNHDVFLEQFYKLGKFPNYTPLDKRMSWFDALDEADVILKVLDRPEYFDKGVYQLCNEKLNSYEVADMMTEVTGKKITAEYVDEDHLADYWPQYFHGGDSYSYEAFIRLVRTMRKWGWDSSSFTLEALLDHKPRTLHSYLEREAKRLGIYKGVSTK</sequence>
<dbReference type="EMBL" id="BCMH01000002">
    <property type="protein sequence ID" value="GAX02840.1"/>
    <property type="molecule type" value="Genomic_DNA"/>
</dbReference>
<comment type="caution">
    <text evidence="2">The sequence shown here is derived from an EMBL/GenBank/DDBJ whole genome shotgun (WGS) entry which is preliminary data.</text>
</comment>
<dbReference type="Gene3D" id="3.40.50.720">
    <property type="entry name" value="NAD(P)-binding Rossmann-like Domain"/>
    <property type="match status" value="1"/>
</dbReference>
<dbReference type="SUPFAM" id="SSF51735">
    <property type="entry name" value="NAD(P)-binding Rossmann-fold domains"/>
    <property type="match status" value="1"/>
</dbReference>
<evidence type="ECO:0000259" key="1">
    <source>
        <dbReference type="Pfam" id="PF05368"/>
    </source>
</evidence>
<dbReference type="PANTHER" id="PTHR43162">
    <property type="match status" value="1"/>
</dbReference>
<evidence type="ECO:0000313" key="4">
    <source>
        <dbReference type="Proteomes" id="UP000198414"/>
    </source>
</evidence>
<name>A0A1Z5IM50_9LACO</name>
<dbReference type="EMBL" id="BCMI01000009">
    <property type="protein sequence ID" value="GAX05836.1"/>
    <property type="molecule type" value="Genomic_DNA"/>
</dbReference>
<dbReference type="AlphaFoldDB" id="A0A1Z5IM50"/>
<evidence type="ECO:0000313" key="5">
    <source>
        <dbReference type="Proteomes" id="UP000198430"/>
    </source>
</evidence>
<reference evidence="4 5" key="1">
    <citation type="submission" date="2015-11" db="EMBL/GenBank/DDBJ databases">
        <title>Draft genome sequences of new species of the genus Lactobacillus isolated from orchardgrass silage.</title>
        <authorList>
            <person name="Tohno M."/>
            <person name="Tanizawa Y."/>
            <person name="Arita M."/>
        </authorList>
    </citation>
    <scope>NUCLEOTIDE SEQUENCE [LARGE SCALE GENOMIC DNA]</scope>
    <source>
        <strain evidence="2 5">IWT140</strain>
        <strain evidence="3 4">IWT25</strain>
    </source>
</reference>
<dbReference type="RefSeq" id="WP_089087832.1">
    <property type="nucleotide sequence ID" value="NZ_BCMH01000002.1"/>
</dbReference>
<dbReference type="Pfam" id="PF05368">
    <property type="entry name" value="NmrA"/>
    <property type="match status" value="1"/>
</dbReference>
<protein>
    <submittedName>
        <fullName evidence="2 3">Nucleoside-diphosphate-sugar epimerase</fullName>
    </submittedName>
</protein>
<accession>A0A1Z5IVY0</accession>
<dbReference type="Proteomes" id="UP000198430">
    <property type="component" value="Unassembled WGS sequence"/>
</dbReference>
<dbReference type="OrthoDB" id="339107at2"/>
<evidence type="ECO:0000313" key="2">
    <source>
        <dbReference type="EMBL" id="GAX02840.1"/>
    </source>
</evidence>
<dbReference type="PANTHER" id="PTHR43162:SF1">
    <property type="entry name" value="PRESTALK A DIFFERENTIATION PROTEIN A"/>
    <property type="match status" value="1"/>
</dbReference>
<dbReference type="InterPro" id="IPR036291">
    <property type="entry name" value="NAD(P)-bd_dom_sf"/>
</dbReference>
<keyword evidence="5" id="KW-1185">Reference proteome</keyword>
<gene>
    <name evidence="2" type="ORF">IWT140_00438</name>
    <name evidence="3" type="ORF">IWT25_01161</name>
</gene>